<dbReference type="PANTHER" id="PTHR11669:SF1">
    <property type="entry name" value="REPLICATION FACTOR C SUBUNIT 3"/>
    <property type="match status" value="1"/>
</dbReference>
<dbReference type="EMBL" id="KY684104">
    <property type="protein sequence ID" value="ARF10558.1"/>
    <property type="molecule type" value="Genomic_DNA"/>
</dbReference>
<name>A0A1V0SG03_9VIRU</name>
<dbReference type="Pfam" id="PF13177">
    <property type="entry name" value="DNA_pol3_delta2"/>
    <property type="match status" value="1"/>
</dbReference>
<dbReference type="SUPFAM" id="SSF52540">
    <property type="entry name" value="P-loop containing nucleoside triphosphate hydrolases"/>
    <property type="match status" value="1"/>
</dbReference>
<dbReference type="GO" id="GO:0006281">
    <property type="term" value="P:DNA repair"/>
    <property type="evidence" value="ECO:0007669"/>
    <property type="project" value="TreeGrafter"/>
</dbReference>
<gene>
    <name evidence="2" type="ORF">Hokovirus_2_85</name>
</gene>
<dbReference type="PANTHER" id="PTHR11669">
    <property type="entry name" value="REPLICATION FACTOR C / DNA POLYMERASE III GAMMA-TAU SUBUNIT"/>
    <property type="match status" value="1"/>
</dbReference>
<proteinExistence type="predicted"/>
<dbReference type="Gene3D" id="3.40.50.300">
    <property type="entry name" value="P-loop containing nucleotide triphosphate hydrolases"/>
    <property type="match status" value="1"/>
</dbReference>
<dbReference type="InterPro" id="IPR027417">
    <property type="entry name" value="P-loop_NTPase"/>
</dbReference>
<evidence type="ECO:0000256" key="1">
    <source>
        <dbReference type="ARBA" id="ARBA00022705"/>
    </source>
</evidence>
<dbReference type="GO" id="GO:0003689">
    <property type="term" value="F:DNA clamp loader activity"/>
    <property type="evidence" value="ECO:0007669"/>
    <property type="project" value="TreeGrafter"/>
</dbReference>
<sequence length="389" mass="44978">MLVNKYIPNSLTDCNINKDIANILLNMCQNSTIPHLLFYGPVGSGKKTLIKLLIKELYGDYAKKTFSKIYNIPCSGNKIVEVEIEQSICHIIIEPNGNNFDKYLLQDVIKDFLNIPISFEFGKRSKLLKTILIYNANILSHYAQASLRSTIETYSTRCRFIMCSESLSQILSPLISRCFCISVPKLSDEIIVRHAFDICAKERLMIPLNTITYIINKADGNLEKLLWFLECYKYDIDLSDKYDVYIMFVIQIIMTCELKYIKFLNSLTYNITTITMTCVTIIIDITNYLLSLNISNDSKDKIIKIASEADYYLVGKRREIMPFGYFVSHIMYILYKDKTFTRNIMDETDILNFMNKIKKNNPNVDASTIDKSINNEDLDDIELEQTDDI</sequence>
<protein>
    <submittedName>
        <fullName evidence="2">Replication factor C small subunit</fullName>
    </submittedName>
</protein>
<dbReference type="InterPro" id="IPR050238">
    <property type="entry name" value="DNA_Rep/Repair_Clamp_Loader"/>
</dbReference>
<evidence type="ECO:0000313" key="2">
    <source>
        <dbReference type="EMBL" id="ARF10558.1"/>
    </source>
</evidence>
<dbReference type="GO" id="GO:0006261">
    <property type="term" value="P:DNA-templated DNA replication"/>
    <property type="evidence" value="ECO:0007669"/>
    <property type="project" value="TreeGrafter"/>
</dbReference>
<keyword evidence="1" id="KW-0235">DNA replication</keyword>
<accession>A0A1V0SG03</accession>
<reference evidence="2" key="1">
    <citation type="journal article" date="2017" name="Science">
        <title>Giant viruses with an expanded complement of translation system components.</title>
        <authorList>
            <person name="Schulz F."/>
            <person name="Yutin N."/>
            <person name="Ivanova N.N."/>
            <person name="Ortega D.R."/>
            <person name="Lee T.K."/>
            <person name="Vierheilig J."/>
            <person name="Daims H."/>
            <person name="Horn M."/>
            <person name="Wagner M."/>
            <person name="Jensen G.J."/>
            <person name="Kyrpides N.C."/>
            <person name="Koonin E.V."/>
            <person name="Woyke T."/>
        </authorList>
    </citation>
    <scope>NUCLEOTIDE SEQUENCE</scope>
    <source>
        <strain evidence="2">HKV1</strain>
    </source>
</reference>
<organism evidence="2">
    <name type="scientific">Hokovirus HKV1</name>
    <dbReference type="NCBI Taxonomy" id="1977638"/>
    <lineage>
        <taxon>Viruses</taxon>
        <taxon>Varidnaviria</taxon>
        <taxon>Bamfordvirae</taxon>
        <taxon>Nucleocytoviricota</taxon>
        <taxon>Megaviricetes</taxon>
        <taxon>Imitervirales</taxon>
        <taxon>Mimiviridae</taxon>
        <taxon>Klosneuvirinae</taxon>
        <taxon>Hokovirus</taxon>
    </lineage>
</organism>